<dbReference type="WBParaSite" id="RSKR_0000082300.1">
    <property type="protein sequence ID" value="RSKR_0000082300.1"/>
    <property type="gene ID" value="RSKR_0000082300"/>
</dbReference>
<proteinExistence type="predicted"/>
<name>A0AC35TIJ2_9BILA</name>
<evidence type="ECO:0000313" key="1">
    <source>
        <dbReference type="Proteomes" id="UP000095286"/>
    </source>
</evidence>
<reference evidence="2" key="1">
    <citation type="submission" date="2016-11" db="UniProtKB">
        <authorList>
            <consortium name="WormBaseParasite"/>
        </authorList>
    </citation>
    <scope>IDENTIFICATION</scope>
    <source>
        <strain evidence="2">KR3021</strain>
    </source>
</reference>
<accession>A0AC35TIJ2</accession>
<evidence type="ECO:0000313" key="2">
    <source>
        <dbReference type="WBParaSite" id="RSKR_0000082300.1"/>
    </source>
</evidence>
<organism evidence="1 2">
    <name type="scientific">Rhabditophanes sp. KR3021</name>
    <dbReference type="NCBI Taxonomy" id="114890"/>
    <lineage>
        <taxon>Eukaryota</taxon>
        <taxon>Metazoa</taxon>
        <taxon>Ecdysozoa</taxon>
        <taxon>Nematoda</taxon>
        <taxon>Chromadorea</taxon>
        <taxon>Rhabditida</taxon>
        <taxon>Tylenchina</taxon>
        <taxon>Panagrolaimomorpha</taxon>
        <taxon>Strongyloidoidea</taxon>
        <taxon>Alloionematidae</taxon>
        <taxon>Rhabditophanes</taxon>
    </lineage>
</organism>
<sequence>MIFIRLFVISLLPSVYAISNASTASVRLYRHLLKDYEKNVRPSIRYDLPIQIIFTYSLIQIIDVDERNQILSTNGWINQNYFDYRLIWDPNEYENITYIHIPHNLIYLPDIVLYNNADSSYLKSIMSTDVVVHYNGNVTWISAGIFKSSCPLDVTLYPFDKQICYLKFASWAFDGTKIDIQLKSQQGDLSYYTPSSEWNLILVRAEKQLMRYSCCPEPYPYIDIQIEIERRPLSFVFSLILPCVLISLVALLGFYMPSDSGEKVTLGITSLLSTTVVLMMVADGMPPTSEALPLIGLYYGVTIFIVSLATAMTVFTLNLHHQGVNGRQIPAFIQKLAFNYLAPILFIKIDQYHSLNQHIEYFFNKNNRKKSGLYFKKKKSTCSQINFDPKPSFCKGPQSKPFLDPDKTPSTDTFQEDFLMVLDKLHATIER</sequence>
<dbReference type="Proteomes" id="UP000095286">
    <property type="component" value="Unplaced"/>
</dbReference>
<protein>
    <submittedName>
        <fullName evidence="2">Neur_chan_LBD domain-containing protein</fullName>
    </submittedName>
</protein>